<name>A0A1M6Q2Q4_9FIRM</name>
<dbReference type="OrthoDB" id="9807630at2"/>
<reference evidence="1 2" key="1">
    <citation type="submission" date="2016-11" db="EMBL/GenBank/DDBJ databases">
        <authorList>
            <person name="Jaros S."/>
            <person name="Januszkiewicz K."/>
            <person name="Wedrychowicz H."/>
        </authorList>
    </citation>
    <scope>NUCLEOTIDE SEQUENCE [LARGE SCALE GENOMIC DNA]</scope>
    <source>
        <strain evidence="1 2">DSM 15480</strain>
    </source>
</reference>
<dbReference type="InterPro" id="IPR050155">
    <property type="entry name" value="HAD-like_hydrolase_sf"/>
</dbReference>
<dbReference type="SUPFAM" id="SSF56784">
    <property type="entry name" value="HAD-like"/>
    <property type="match status" value="1"/>
</dbReference>
<accession>A0A1M6Q2Q4</accession>
<dbReference type="Gene3D" id="3.40.50.1000">
    <property type="entry name" value="HAD superfamily/HAD-like"/>
    <property type="match status" value="1"/>
</dbReference>
<dbReference type="Pfam" id="PF13419">
    <property type="entry name" value="HAD_2"/>
    <property type="match status" value="1"/>
</dbReference>
<protein>
    <submittedName>
        <fullName evidence="1">Phosphoglycolate phosphatase</fullName>
    </submittedName>
</protein>
<dbReference type="GO" id="GO:0006281">
    <property type="term" value="P:DNA repair"/>
    <property type="evidence" value="ECO:0007669"/>
    <property type="project" value="TreeGrafter"/>
</dbReference>
<dbReference type="PANTHER" id="PTHR43434">
    <property type="entry name" value="PHOSPHOGLYCOLATE PHOSPHATASE"/>
    <property type="match status" value="1"/>
</dbReference>
<dbReference type="RefSeq" id="WP_073110505.1">
    <property type="nucleotide sequence ID" value="NZ_FQZY01000031.1"/>
</dbReference>
<gene>
    <name evidence="1" type="ORF">SAMN02745243_02307</name>
</gene>
<dbReference type="NCBIfam" id="TIGR01549">
    <property type="entry name" value="HAD-SF-IA-v1"/>
    <property type="match status" value="1"/>
</dbReference>
<dbReference type="Gene3D" id="1.10.150.240">
    <property type="entry name" value="Putative phosphatase, domain 2"/>
    <property type="match status" value="1"/>
</dbReference>
<dbReference type="Proteomes" id="UP000184301">
    <property type="component" value="Unassembled WGS sequence"/>
</dbReference>
<sequence length="217" mass="24521">MKKYDTIIFDLDGTLLNTLDDLMDGVNYILNYYHYPERTLEEVRCFVGNGLRRLLALALPDGEENPLFEEAFERFRAYYTEHCQIKTSAYDGILPLLDFLKESGYALAIVSNKNHAAVNALSELYFASQISIAIGEQPTVNRKPAPDTVFAALDALHMKKDNTLYVGDSEVDKLTADNAGIDCALVSWGFRSRKALEALHPTVLIDRPEELRIFLEH</sequence>
<dbReference type="InterPro" id="IPR006439">
    <property type="entry name" value="HAD-SF_hydro_IA"/>
</dbReference>
<dbReference type="AlphaFoldDB" id="A0A1M6Q2Q4"/>
<dbReference type="GO" id="GO:0008967">
    <property type="term" value="F:phosphoglycolate phosphatase activity"/>
    <property type="evidence" value="ECO:0007669"/>
    <property type="project" value="TreeGrafter"/>
</dbReference>
<evidence type="ECO:0000313" key="1">
    <source>
        <dbReference type="EMBL" id="SHK14509.1"/>
    </source>
</evidence>
<dbReference type="GO" id="GO:0005829">
    <property type="term" value="C:cytosol"/>
    <property type="evidence" value="ECO:0007669"/>
    <property type="project" value="TreeGrafter"/>
</dbReference>
<dbReference type="EMBL" id="FQZY01000031">
    <property type="protein sequence ID" value="SHK14509.1"/>
    <property type="molecule type" value="Genomic_DNA"/>
</dbReference>
<dbReference type="SFLD" id="SFLDS00003">
    <property type="entry name" value="Haloacid_Dehalogenase"/>
    <property type="match status" value="1"/>
</dbReference>
<dbReference type="InterPro" id="IPR036412">
    <property type="entry name" value="HAD-like_sf"/>
</dbReference>
<dbReference type="STRING" id="1121950.SAMN02745243_02307"/>
<evidence type="ECO:0000313" key="2">
    <source>
        <dbReference type="Proteomes" id="UP000184301"/>
    </source>
</evidence>
<proteinExistence type="predicted"/>
<dbReference type="InterPro" id="IPR023214">
    <property type="entry name" value="HAD_sf"/>
</dbReference>
<keyword evidence="2" id="KW-1185">Reference proteome</keyword>
<dbReference type="InterPro" id="IPR023198">
    <property type="entry name" value="PGP-like_dom2"/>
</dbReference>
<dbReference type="PANTHER" id="PTHR43434:SF1">
    <property type="entry name" value="PHOSPHOGLYCOLATE PHOSPHATASE"/>
    <property type="match status" value="1"/>
</dbReference>
<dbReference type="SFLD" id="SFLDG01129">
    <property type="entry name" value="C1.5:_HAD__Beta-PGM__Phosphata"/>
    <property type="match status" value="1"/>
</dbReference>
<organism evidence="1 2">
    <name type="scientific">Hespellia stercorisuis DSM 15480</name>
    <dbReference type="NCBI Taxonomy" id="1121950"/>
    <lineage>
        <taxon>Bacteria</taxon>
        <taxon>Bacillati</taxon>
        <taxon>Bacillota</taxon>
        <taxon>Clostridia</taxon>
        <taxon>Lachnospirales</taxon>
        <taxon>Lachnospiraceae</taxon>
        <taxon>Hespellia</taxon>
    </lineage>
</organism>
<dbReference type="InterPro" id="IPR041492">
    <property type="entry name" value="HAD_2"/>
</dbReference>